<organism evidence="2 3">
    <name type="scientific">Saguinus oedipus</name>
    <name type="common">Cotton-top tamarin</name>
    <name type="synonym">Oedipomidas oedipus</name>
    <dbReference type="NCBI Taxonomy" id="9490"/>
    <lineage>
        <taxon>Eukaryota</taxon>
        <taxon>Metazoa</taxon>
        <taxon>Chordata</taxon>
        <taxon>Craniata</taxon>
        <taxon>Vertebrata</taxon>
        <taxon>Euteleostomi</taxon>
        <taxon>Mammalia</taxon>
        <taxon>Eutheria</taxon>
        <taxon>Euarchontoglires</taxon>
        <taxon>Primates</taxon>
        <taxon>Haplorrhini</taxon>
        <taxon>Platyrrhini</taxon>
        <taxon>Cebidae</taxon>
        <taxon>Callitrichinae</taxon>
        <taxon>Saguinus</taxon>
    </lineage>
</organism>
<proteinExistence type="predicted"/>
<protein>
    <submittedName>
        <fullName evidence="2">Uncharacterized protein</fullName>
    </submittedName>
</protein>
<comment type="caution">
    <text evidence="2">The sequence shown here is derived from an EMBL/GenBank/DDBJ whole genome shotgun (WGS) entry which is preliminary data.</text>
</comment>
<keyword evidence="3" id="KW-1185">Reference proteome</keyword>
<gene>
    <name evidence="2" type="ORF">P7K49_020635</name>
</gene>
<evidence type="ECO:0000313" key="2">
    <source>
        <dbReference type="EMBL" id="KAK2102968.1"/>
    </source>
</evidence>
<reference evidence="2 3" key="1">
    <citation type="submission" date="2023-05" db="EMBL/GenBank/DDBJ databases">
        <title>B98-5 Cell Line De Novo Hybrid Assembly: An Optical Mapping Approach.</title>
        <authorList>
            <person name="Kananen K."/>
            <person name="Auerbach J.A."/>
            <person name="Kautto E."/>
            <person name="Blachly J.S."/>
        </authorList>
    </citation>
    <scope>NUCLEOTIDE SEQUENCE [LARGE SCALE GENOMIC DNA]</scope>
    <source>
        <strain evidence="2">B95-8</strain>
        <tissue evidence="2">Cell line</tissue>
    </source>
</reference>
<sequence length="130" mass="14505">MRLQVLWAACASPEALGQRPLAFGSPPGTATPLHCAAHPTETSRHVRQGPRRKCPQAPHVEQEEKPEHKQQERPSRDQPHKPRHSHTWNTTRGGMSFLGFGFVSVVKEVALYAEMKSPRAPLQFRTMPGA</sequence>
<dbReference type="Proteomes" id="UP001266305">
    <property type="component" value="Unassembled WGS sequence"/>
</dbReference>
<feature type="compositionally biased region" description="Basic and acidic residues" evidence="1">
    <location>
        <begin position="60"/>
        <end position="80"/>
    </location>
</feature>
<dbReference type="EMBL" id="JASSZA010000009">
    <property type="protein sequence ID" value="KAK2102968.1"/>
    <property type="molecule type" value="Genomic_DNA"/>
</dbReference>
<evidence type="ECO:0000313" key="3">
    <source>
        <dbReference type="Proteomes" id="UP001266305"/>
    </source>
</evidence>
<feature type="compositionally biased region" description="Basic residues" evidence="1">
    <location>
        <begin position="45"/>
        <end position="54"/>
    </location>
</feature>
<accession>A0ABQ9V2N8</accession>
<name>A0ABQ9V2N8_SAGOE</name>
<evidence type="ECO:0000256" key="1">
    <source>
        <dbReference type="SAM" id="MobiDB-lite"/>
    </source>
</evidence>
<feature type="region of interest" description="Disordered" evidence="1">
    <location>
        <begin position="17"/>
        <end position="95"/>
    </location>
</feature>